<evidence type="ECO:0000313" key="2">
    <source>
        <dbReference type="EMBL" id="GGX97814.1"/>
    </source>
</evidence>
<feature type="compositionally biased region" description="Low complexity" evidence="1">
    <location>
        <begin position="128"/>
        <end position="148"/>
    </location>
</feature>
<keyword evidence="3" id="KW-1185">Reference proteome</keyword>
<reference evidence="3" key="1">
    <citation type="journal article" date="2019" name="Int. J. Syst. Evol. Microbiol.">
        <title>The Global Catalogue of Microorganisms (GCM) 10K type strain sequencing project: providing services to taxonomists for standard genome sequencing and annotation.</title>
        <authorList>
            <consortium name="The Broad Institute Genomics Platform"/>
            <consortium name="The Broad Institute Genome Sequencing Center for Infectious Disease"/>
            <person name="Wu L."/>
            <person name="Ma J."/>
        </authorList>
    </citation>
    <scope>NUCLEOTIDE SEQUENCE [LARGE SCALE GENOMIC DNA]</scope>
    <source>
        <strain evidence="3">JCM 4586</strain>
    </source>
</reference>
<comment type="caution">
    <text evidence="2">The sequence shown here is derived from an EMBL/GenBank/DDBJ whole genome shotgun (WGS) entry which is preliminary data.</text>
</comment>
<gene>
    <name evidence="2" type="ORF">GCM10010324_50100</name>
</gene>
<protein>
    <recommendedName>
        <fullName evidence="4">Secreted protein</fullName>
    </recommendedName>
</protein>
<dbReference type="RefSeq" id="WP_190023985.1">
    <property type="nucleotide sequence ID" value="NZ_BMUT01000011.1"/>
</dbReference>
<evidence type="ECO:0000256" key="1">
    <source>
        <dbReference type="SAM" id="MobiDB-lite"/>
    </source>
</evidence>
<feature type="compositionally biased region" description="Low complexity" evidence="1">
    <location>
        <begin position="48"/>
        <end position="60"/>
    </location>
</feature>
<name>A0ABQ2YWM7_9ACTN</name>
<organism evidence="2 3">
    <name type="scientific">Streptomyces hiroshimensis</name>
    <dbReference type="NCBI Taxonomy" id="66424"/>
    <lineage>
        <taxon>Bacteria</taxon>
        <taxon>Bacillati</taxon>
        <taxon>Actinomycetota</taxon>
        <taxon>Actinomycetes</taxon>
        <taxon>Kitasatosporales</taxon>
        <taxon>Streptomycetaceae</taxon>
        <taxon>Streptomyces</taxon>
    </lineage>
</organism>
<dbReference type="Proteomes" id="UP000659223">
    <property type="component" value="Unassembled WGS sequence"/>
</dbReference>
<evidence type="ECO:0008006" key="4">
    <source>
        <dbReference type="Google" id="ProtNLM"/>
    </source>
</evidence>
<feature type="region of interest" description="Disordered" evidence="1">
    <location>
        <begin position="48"/>
        <end position="148"/>
    </location>
</feature>
<sequence>MAHHVRRTPVPVALWALFVLVLGVVCGTGPAAGTGGLPAAALPAVASATGPAGAAGATGTADRDRPAFSAPVSPHAADHTRAQGLHASAVVQHTRMPGLPGAVPGPVTGPLAVPLPPGELAGPRQERAPPAAAPSSRRTRGPPSTRSI</sequence>
<proteinExistence type="predicted"/>
<evidence type="ECO:0000313" key="3">
    <source>
        <dbReference type="Proteomes" id="UP000659223"/>
    </source>
</evidence>
<dbReference type="EMBL" id="BMUT01000011">
    <property type="protein sequence ID" value="GGX97814.1"/>
    <property type="molecule type" value="Genomic_DNA"/>
</dbReference>
<accession>A0ABQ2YWM7</accession>